<gene>
    <name evidence="2" type="ORF">OG375_10640</name>
</gene>
<name>A0ABZ1PL69_9ACTN</name>
<evidence type="ECO:0000313" key="2">
    <source>
        <dbReference type="EMBL" id="WUI84737.1"/>
    </source>
</evidence>
<evidence type="ECO:0008006" key="4">
    <source>
        <dbReference type="Google" id="ProtNLM"/>
    </source>
</evidence>
<evidence type="ECO:0000313" key="3">
    <source>
        <dbReference type="Proteomes" id="UP001346877"/>
    </source>
</evidence>
<keyword evidence="1" id="KW-0472">Membrane</keyword>
<keyword evidence="3" id="KW-1185">Reference proteome</keyword>
<proteinExistence type="predicted"/>
<protein>
    <recommendedName>
        <fullName evidence="4">Anti-sigma factor</fullName>
    </recommendedName>
</protein>
<dbReference type="RefSeq" id="WP_328374727.1">
    <property type="nucleotide sequence ID" value="NZ_CP107936.1"/>
</dbReference>
<feature type="transmembrane region" description="Helical" evidence="1">
    <location>
        <begin position="53"/>
        <end position="74"/>
    </location>
</feature>
<accession>A0ABZ1PL69</accession>
<dbReference type="EMBL" id="CP107941">
    <property type="protein sequence ID" value="WUI84737.1"/>
    <property type="molecule type" value="Genomic_DNA"/>
</dbReference>
<keyword evidence="1" id="KW-0812">Transmembrane</keyword>
<organism evidence="2 3">
    <name type="scientific">Micromonospora zamorensis</name>
    <dbReference type="NCBI Taxonomy" id="709883"/>
    <lineage>
        <taxon>Bacteria</taxon>
        <taxon>Bacillati</taxon>
        <taxon>Actinomycetota</taxon>
        <taxon>Actinomycetes</taxon>
        <taxon>Micromonosporales</taxon>
        <taxon>Micromonosporaceae</taxon>
        <taxon>Micromonospora</taxon>
    </lineage>
</organism>
<dbReference type="Proteomes" id="UP001346877">
    <property type="component" value="Chromosome"/>
</dbReference>
<sequence length="354" mass="38852">MTTEERVDQLVRDSDPGGLGMMGDLGGVKQTLLEDIMSESLVRRSVGMPSRRLWVRRFAGVMTAAAVLLSIVPASMVLRGQGEDDGISPIVSAGAGAGAVFSPLAMEAAERSPRLLIDQAGWTVVALAEFSENYGVVRFRRGGRELEMNWYAAYVYTDRYAGQRDAGPGKSVRVDDWPADAFQSLSGDFTVLLRPRDNLVVEMKTSENWSRKDLDRVLADIVRVDARTWLAVLPAEMVMPVRERATKVLADVPLPPGFDMAALEEIGVSDPYHFNVGVTSRVGCGWIAEWQRARSSGDEAGVRRAADALRSSHGWRVLRDMDKAGDWPEVFWEYADEIAAGTLRPGYVQGLGCQ</sequence>
<reference evidence="2 3" key="1">
    <citation type="submission" date="2022-10" db="EMBL/GenBank/DDBJ databases">
        <title>The complete genomes of actinobacterial strains from the NBC collection.</title>
        <authorList>
            <person name="Joergensen T.S."/>
            <person name="Alvarez Arevalo M."/>
            <person name="Sterndorff E.B."/>
            <person name="Faurdal D."/>
            <person name="Vuksanovic O."/>
            <person name="Mourched A.-S."/>
            <person name="Charusanti P."/>
            <person name="Shaw S."/>
            <person name="Blin K."/>
            <person name="Weber T."/>
        </authorList>
    </citation>
    <scope>NUCLEOTIDE SEQUENCE [LARGE SCALE GENOMIC DNA]</scope>
    <source>
        <strain evidence="2 3">NBC_00396</strain>
    </source>
</reference>
<evidence type="ECO:0000256" key="1">
    <source>
        <dbReference type="SAM" id="Phobius"/>
    </source>
</evidence>
<keyword evidence="1" id="KW-1133">Transmembrane helix</keyword>